<sequence>MRLTPETADEAAYLAADDIIDHDHPLVRETAAGLRAAVPDGGRYAYARAAFEYVRDAIAHSNDTGDLRVTCRASEVLRERTGICHAKAHALAALLRAEGIPAGLCYQRLGVVHGLVAVRLPGHGWVRQDPRGNKPGVDAQFRLDREQLAYVPDHRVGDYDHATLYAAPPGPVLRALRDAADRPHLDTLLPVRA</sequence>
<feature type="domain" description="Transglutaminase-like" evidence="1">
    <location>
        <begin position="43"/>
        <end position="130"/>
    </location>
</feature>
<name>A0A345XK29_9ACTN</name>
<dbReference type="RefSeq" id="WP_208875942.1">
    <property type="nucleotide sequence ID" value="NZ_CP031320.1"/>
</dbReference>
<dbReference type="PANTHER" id="PTHR33490">
    <property type="entry name" value="BLR5614 PROTEIN-RELATED"/>
    <property type="match status" value="1"/>
</dbReference>
<dbReference type="Proteomes" id="UP000254425">
    <property type="component" value="Chromosome"/>
</dbReference>
<dbReference type="PANTHER" id="PTHR33490:SF3">
    <property type="entry name" value="CONSERVED INTEGRAL MEMBRANE PROTEIN"/>
    <property type="match status" value="1"/>
</dbReference>
<reference evidence="2 3" key="1">
    <citation type="submission" date="2018-07" db="EMBL/GenBank/DDBJ databases">
        <title>Draft genome of the type strain Streptomyces armeniacus ATCC 15676.</title>
        <authorList>
            <person name="Labana P."/>
            <person name="Gosse J.T."/>
            <person name="Boddy C.N."/>
        </authorList>
    </citation>
    <scope>NUCLEOTIDE SEQUENCE [LARGE SCALE GENOMIC DNA]</scope>
    <source>
        <strain evidence="2 3">ATCC 15676</strain>
    </source>
</reference>
<dbReference type="Pfam" id="PF01841">
    <property type="entry name" value="Transglut_core"/>
    <property type="match status" value="1"/>
</dbReference>
<dbReference type="Gene3D" id="3.10.620.30">
    <property type="match status" value="1"/>
</dbReference>
<dbReference type="InterPro" id="IPR002931">
    <property type="entry name" value="Transglutaminase-like"/>
</dbReference>
<gene>
    <name evidence="2" type="ORF">DVA86_04345</name>
</gene>
<keyword evidence="3" id="KW-1185">Reference proteome</keyword>
<protein>
    <submittedName>
        <fullName evidence="2">Transglutaminase family protein</fullName>
    </submittedName>
</protein>
<evidence type="ECO:0000313" key="2">
    <source>
        <dbReference type="EMBL" id="AXK31995.1"/>
    </source>
</evidence>
<organism evidence="2 3">
    <name type="scientific">Streptomyces armeniacus</name>
    <dbReference type="NCBI Taxonomy" id="83291"/>
    <lineage>
        <taxon>Bacteria</taxon>
        <taxon>Bacillati</taxon>
        <taxon>Actinomycetota</taxon>
        <taxon>Actinomycetes</taxon>
        <taxon>Kitasatosporales</taxon>
        <taxon>Streptomycetaceae</taxon>
        <taxon>Streptomyces</taxon>
    </lineage>
</organism>
<dbReference type="KEGG" id="sarm:DVA86_04345"/>
<proteinExistence type="predicted"/>
<accession>A0A345XK29</accession>
<dbReference type="EMBL" id="CP031320">
    <property type="protein sequence ID" value="AXK31995.1"/>
    <property type="molecule type" value="Genomic_DNA"/>
</dbReference>
<dbReference type="InterPro" id="IPR038765">
    <property type="entry name" value="Papain-like_cys_pep_sf"/>
</dbReference>
<evidence type="ECO:0000313" key="3">
    <source>
        <dbReference type="Proteomes" id="UP000254425"/>
    </source>
</evidence>
<dbReference type="SUPFAM" id="SSF54001">
    <property type="entry name" value="Cysteine proteinases"/>
    <property type="match status" value="1"/>
</dbReference>
<dbReference type="AlphaFoldDB" id="A0A345XK29"/>
<evidence type="ECO:0000259" key="1">
    <source>
        <dbReference type="Pfam" id="PF01841"/>
    </source>
</evidence>